<reference evidence="4 5" key="1">
    <citation type="journal article" date="2018" name="PLoS Genet.">
        <title>Population sequencing reveals clonal diversity and ancestral inbreeding in the grapevine cultivar Chardonnay.</title>
        <authorList>
            <person name="Roach M.J."/>
            <person name="Johnson D.L."/>
            <person name="Bohlmann J."/>
            <person name="van Vuuren H.J."/>
            <person name="Jones S.J."/>
            <person name="Pretorius I.S."/>
            <person name="Schmidt S.A."/>
            <person name="Borneman A.R."/>
        </authorList>
    </citation>
    <scope>NUCLEOTIDE SEQUENCE [LARGE SCALE GENOMIC DNA]</scope>
    <source>
        <strain evidence="5">cv. Chardonnay</strain>
        <tissue evidence="4">Leaf</tissue>
    </source>
</reference>
<dbReference type="Pfam" id="PF23569">
    <property type="entry name" value="NBD_SMAX1"/>
    <property type="match status" value="1"/>
</dbReference>
<protein>
    <submittedName>
        <fullName evidence="4">Protein SMAX1-like 4</fullName>
    </submittedName>
</protein>
<accession>A0A438BYN5</accession>
<comment type="caution">
    <text evidence="4">The sequence shown here is derived from an EMBL/GenBank/DDBJ whole genome shotgun (WGS) entry which is preliminary data.</text>
</comment>
<comment type="similarity">
    <text evidence="1">Belongs to the ClpA/ClpB family.</text>
</comment>
<proteinExistence type="inferred from homology"/>
<dbReference type="EMBL" id="QGNW01002590">
    <property type="protein sequence ID" value="RVW16111.1"/>
    <property type="molecule type" value="Genomic_DNA"/>
</dbReference>
<dbReference type="InterPro" id="IPR058680">
    <property type="entry name" value="NBD_SMAX1-like"/>
</dbReference>
<dbReference type="InterPro" id="IPR051650">
    <property type="entry name" value="SL_signaling_regulator"/>
</dbReference>
<evidence type="ECO:0000259" key="3">
    <source>
        <dbReference type="Pfam" id="PF23569"/>
    </source>
</evidence>
<dbReference type="AlphaFoldDB" id="A0A438BYN5"/>
<evidence type="ECO:0000256" key="1">
    <source>
        <dbReference type="ARBA" id="ARBA00008675"/>
    </source>
</evidence>
<organism evidence="4 5">
    <name type="scientific">Vitis vinifera</name>
    <name type="common">Grape</name>
    <dbReference type="NCBI Taxonomy" id="29760"/>
    <lineage>
        <taxon>Eukaryota</taxon>
        <taxon>Viridiplantae</taxon>
        <taxon>Streptophyta</taxon>
        <taxon>Embryophyta</taxon>
        <taxon>Tracheophyta</taxon>
        <taxon>Spermatophyta</taxon>
        <taxon>Magnoliopsida</taxon>
        <taxon>eudicotyledons</taxon>
        <taxon>Gunneridae</taxon>
        <taxon>Pentapetalae</taxon>
        <taxon>rosids</taxon>
        <taxon>Vitales</taxon>
        <taxon>Vitaceae</taxon>
        <taxon>Viteae</taxon>
        <taxon>Vitis</taxon>
    </lineage>
</organism>
<evidence type="ECO:0000256" key="2">
    <source>
        <dbReference type="ARBA" id="ARBA00022737"/>
    </source>
</evidence>
<evidence type="ECO:0000313" key="5">
    <source>
        <dbReference type="Proteomes" id="UP000288805"/>
    </source>
</evidence>
<dbReference type="PANTHER" id="PTHR43572:SF3">
    <property type="entry name" value="PROTEIN SMAX1-LIKE 5"/>
    <property type="match status" value="1"/>
</dbReference>
<dbReference type="Proteomes" id="UP000288805">
    <property type="component" value="Unassembled WGS sequence"/>
</dbReference>
<name>A0A438BYN5_VITVI</name>
<sequence>MATASYQTYMRCQMKQPSLEIQWALQAVSVPSGGLGLSLHASSVHDSRSQNQAHHVLETKPFAAKEEHDKLSCCAECTANYEKEVGLFKSGQQKLLPSWLQAHGVEARKSNQNLLGKSYSYTSSYPWWPNQNSIFPDLNSISFTNSALKPNHASSLVPRFRRQQSCHIEFSFDSGKLPELKGEKTIRLRDICKLLEENVPWQSEAISPIAEALIDSKSSKKETWLLLQGMIQ</sequence>
<gene>
    <name evidence="4" type="primary">SMXL4_1</name>
    <name evidence="4" type="ORF">CK203_074338</name>
</gene>
<feature type="domain" description="SMAX1-like nucleotide binding" evidence="3">
    <location>
        <begin position="1"/>
        <end position="43"/>
    </location>
</feature>
<keyword evidence="2" id="KW-0677">Repeat</keyword>
<dbReference type="PANTHER" id="PTHR43572">
    <property type="entry name" value="CHAPERONE PROTEIN CLPD, CHLOROPLASTIC"/>
    <property type="match status" value="1"/>
</dbReference>
<evidence type="ECO:0000313" key="4">
    <source>
        <dbReference type="EMBL" id="RVW16111.1"/>
    </source>
</evidence>